<keyword evidence="1" id="KW-0813">Transport</keyword>
<evidence type="ECO:0000256" key="3">
    <source>
        <dbReference type="ARBA" id="ARBA00022840"/>
    </source>
</evidence>
<reference evidence="5 6" key="1">
    <citation type="submission" date="2024-04" db="EMBL/GenBank/DDBJ databases">
        <title>Isolation of an actinomycete strain from pig manure.</title>
        <authorList>
            <person name="Gong T."/>
            <person name="Yu Z."/>
            <person name="An M."/>
            <person name="Wei C."/>
            <person name="Yang W."/>
            <person name="Liu L."/>
        </authorList>
    </citation>
    <scope>NUCLEOTIDE SEQUENCE [LARGE SCALE GENOMIC DNA]</scope>
    <source>
        <strain evidence="5 6">ZF39</strain>
    </source>
</reference>
<dbReference type="Gene3D" id="3.40.50.300">
    <property type="entry name" value="P-loop containing nucleotide triphosphate hydrolases"/>
    <property type="match status" value="1"/>
</dbReference>
<evidence type="ECO:0000256" key="2">
    <source>
        <dbReference type="ARBA" id="ARBA00022741"/>
    </source>
</evidence>
<dbReference type="SUPFAM" id="SSF52540">
    <property type="entry name" value="P-loop containing nucleoside triphosphate hydrolases"/>
    <property type="match status" value="1"/>
</dbReference>
<dbReference type="PROSITE" id="PS50893">
    <property type="entry name" value="ABC_TRANSPORTER_2"/>
    <property type="match status" value="1"/>
</dbReference>
<sequence length="254" mass="26634">MPAHALSLSHVTLDVQRRDVTGRTGTLRVLDGCSLDVAAGESLTIVGPSACGKSTLLDVLAGFAHPVAGEAYADGTPITRPALDNGFVAPAYGLFPWRTALANVTFALGSGGTPEAREARALDALDVVGLIDVAESPVSELDAAQKVRVSIAKTLAHDPGVLLLDDPFAGLDQADRRLLQDDIIRIQRDAGVTLVLATSSLDEAVRIGDRVAVLTPHPGRVDVVVEVDRRQHLAAAHRVWTALQAAATEELRAA</sequence>
<dbReference type="EMBL" id="CP154795">
    <property type="protein sequence ID" value="XAN09053.1"/>
    <property type="molecule type" value="Genomic_DNA"/>
</dbReference>
<dbReference type="Pfam" id="PF00005">
    <property type="entry name" value="ABC_tran"/>
    <property type="match status" value="1"/>
</dbReference>
<accession>A0ABZ3FSJ5</accession>
<dbReference type="PANTHER" id="PTHR42788">
    <property type="entry name" value="TAURINE IMPORT ATP-BINDING PROTEIN-RELATED"/>
    <property type="match status" value="1"/>
</dbReference>
<dbReference type="PANTHER" id="PTHR42788:SF13">
    <property type="entry name" value="ALIPHATIC SULFONATES IMPORT ATP-BINDING PROTEIN SSUB"/>
    <property type="match status" value="1"/>
</dbReference>
<dbReference type="Proteomes" id="UP001442841">
    <property type="component" value="Chromosome"/>
</dbReference>
<dbReference type="InterPro" id="IPR050166">
    <property type="entry name" value="ABC_transporter_ATP-bind"/>
</dbReference>
<dbReference type="GO" id="GO:0005524">
    <property type="term" value="F:ATP binding"/>
    <property type="evidence" value="ECO:0007669"/>
    <property type="project" value="UniProtKB-KW"/>
</dbReference>
<evidence type="ECO:0000313" key="6">
    <source>
        <dbReference type="Proteomes" id="UP001442841"/>
    </source>
</evidence>
<gene>
    <name evidence="5" type="ORF">AADG42_17615</name>
</gene>
<evidence type="ECO:0000313" key="5">
    <source>
        <dbReference type="EMBL" id="XAN09053.1"/>
    </source>
</evidence>
<dbReference type="InterPro" id="IPR003593">
    <property type="entry name" value="AAA+_ATPase"/>
</dbReference>
<keyword evidence="3 5" id="KW-0067">ATP-binding</keyword>
<dbReference type="RefSeq" id="WP_425310489.1">
    <property type="nucleotide sequence ID" value="NZ_CP154795.1"/>
</dbReference>
<dbReference type="InterPro" id="IPR027417">
    <property type="entry name" value="P-loop_NTPase"/>
</dbReference>
<dbReference type="InterPro" id="IPR003439">
    <property type="entry name" value="ABC_transporter-like_ATP-bd"/>
</dbReference>
<name>A0ABZ3FSJ5_9ACTN</name>
<evidence type="ECO:0000259" key="4">
    <source>
        <dbReference type="PROSITE" id="PS50893"/>
    </source>
</evidence>
<protein>
    <submittedName>
        <fullName evidence="5">ATP-binding cassette domain-containing protein</fullName>
    </submittedName>
</protein>
<dbReference type="SMART" id="SM00382">
    <property type="entry name" value="AAA"/>
    <property type="match status" value="1"/>
</dbReference>
<keyword evidence="2" id="KW-0547">Nucleotide-binding</keyword>
<keyword evidence="6" id="KW-1185">Reference proteome</keyword>
<evidence type="ECO:0000256" key="1">
    <source>
        <dbReference type="ARBA" id="ARBA00022448"/>
    </source>
</evidence>
<proteinExistence type="predicted"/>
<organism evidence="5 6">
    <name type="scientific">Ammonicoccus fulvus</name>
    <dbReference type="NCBI Taxonomy" id="3138240"/>
    <lineage>
        <taxon>Bacteria</taxon>
        <taxon>Bacillati</taxon>
        <taxon>Actinomycetota</taxon>
        <taxon>Actinomycetes</taxon>
        <taxon>Propionibacteriales</taxon>
        <taxon>Propionibacteriaceae</taxon>
        <taxon>Ammonicoccus</taxon>
    </lineage>
</organism>
<feature type="domain" description="ABC transporter" evidence="4">
    <location>
        <begin position="15"/>
        <end position="241"/>
    </location>
</feature>